<reference evidence="7" key="1">
    <citation type="submission" date="2021-01" db="EMBL/GenBank/DDBJ databases">
        <authorList>
            <person name="Corre E."/>
            <person name="Pelletier E."/>
            <person name="Niang G."/>
            <person name="Scheremetjew M."/>
            <person name="Finn R."/>
            <person name="Kale V."/>
            <person name="Holt S."/>
            <person name="Cochrane G."/>
            <person name="Meng A."/>
            <person name="Brown T."/>
            <person name="Cohen L."/>
        </authorList>
    </citation>
    <scope>NUCLEOTIDE SEQUENCE</scope>
    <source>
        <strain evidence="7">GSBS06</strain>
    </source>
</reference>
<dbReference type="GO" id="GO:0005634">
    <property type="term" value="C:nucleus"/>
    <property type="evidence" value="ECO:0007669"/>
    <property type="project" value="UniProtKB-SubCell"/>
</dbReference>
<evidence type="ECO:0000256" key="2">
    <source>
        <dbReference type="ARBA" id="ARBA00007459"/>
    </source>
</evidence>
<feature type="compositionally biased region" description="Basic and acidic residues" evidence="5">
    <location>
        <begin position="52"/>
        <end position="61"/>
    </location>
</feature>
<feature type="domain" description="Pre-mRNA polyadenylation factor Fip1" evidence="6">
    <location>
        <begin position="148"/>
        <end position="190"/>
    </location>
</feature>
<dbReference type="AlphaFoldDB" id="A0A7S3LJK5"/>
<accession>A0A7S3LJK5</accession>
<keyword evidence="4" id="KW-0539">Nucleus</keyword>
<feature type="region of interest" description="Disordered" evidence="5">
    <location>
        <begin position="1"/>
        <end position="70"/>
    </location>
</feature>
<evidence type="ECO:0000256" key="1">
    <source>
        <dbReference type="ARBA" id="ARBA00004123"/>
    </source>
</evidence>
<comment type="subcellular location">
    <subcellularLocation>
        <location evidence="1">Nucleus</location>
    </subcellularLocation>
</comment>
<dbReference type="GO" id="GO:0006397">
    <property type="term" value="P:mRNA processing"/>
    <property type="evidence" value="ECO:0007669"/>
    <property type="project" value="UniProtKB-KW"/>
</dbReference>
<comment type="similarity">
    <text evidence="2">Belongs to the FIP1 family.</text>
</comment>
<name>A0A7S3LJK5_9STRA</name>
<evidence type="ECO:0000256" key="4">
    <source>
        <dbReference type="ARBA" id="ARBA00023242"/>
    </source>
</evidence>
<feature type="compositionally biased region" description="Basic and acidic residues" evidence="5">
    <location>
        <begin position="1"/>
        <end position="14"/>
    </location>
</feature>
<sequence length="231" mass="26078">MADAKEQEDGKMEVDNDAENLAEKMKRETEEEQQKENNQEAVGGEEEETETEEQKAAKAEAAELEALNDDLIDGEGYEYVINENVDDMAGIADEEEGGEDQPQVVFRYSHGAQTRKAEEDPLMKQYGVTTQNYTEFSCQLGRRQTPFEINLDTLEEKPWRRQGATLDDYFNFGFNEQTWKEYAGKQVALRLKAVEDKAMLESAEQQTPGMINASGVPLQQQIQHVTAPPTG</sequence>
<dbReference type="EMBL" id="HBIN01001863">
    <property type="protein sequence ID" value="CAE0430821.1"/>
    <property type="molecule type" value="Transcribed_RNA"/>
</dbReference>
<dbReference type="PANTHER" id="PTHR36884">
    <property type="entry name" value="FIP1[III]-LIKE PROTEIN"/>
    <property type="match status" value="1"/>
</dbReference>
<dbReference type="PANTHER" id="PTHR36884:SF4">
    <property type="entry name" value="FIP1[III]-LIKE PROTEIN"/>
    <property type="match status" value="1"/>
</dbReference>
<feature type="region of interest" description="Disordered" evidence="5">
    <location>
        <begin position="202"/>
        <end position="231"/>
    </location>
</feature>
<protein>
    <recommendedName>
        <fullName evidence="6">Pre-mRNA polyadenylation factor Fip1 domain-containing protein</fullName>
    </recommendedName>
</protein>
<proteinExistence type="inferred from homology"/>
<keyword evidence="3" id="KW-0507">mRNA processing</keyword>
<feature type="compositionally biased region" description="Basic and acidic residues" evidence="5">
    <location>
        <begin position="21"/>
        <end position="38"/>
    </location>
</feature>
<evidence type="ECO:0000256" key="3">
    <source>
        <dbReference type="ARBA" id="ARBA00022664"/>
    </source>
</evidence>
<evidence type="ECO:0000259" key="6">
    <source>
        <dbReference type="Pfam" id="PF05182"/>
    </source>
</evidence>
<dbReference type="InterPro" id="IPR044976">
    <property type="entry name" value="FIPS5/FIPS3-like"/>
</dbReference>
<organism evidence="7">
    <name type="scientific">Aplanochytrium stocchinoi</name>
    <dbReference type="NCBI Taxonomy" id="215587"/>
    <lineage>
        <taxon>Eukaryota</taxon>
        <taxon>Sar</taxon>
        <taxon>Stramenopiles</taxon>
        <taxon>Bigyra</taxon>
        <taxon>Labyrinthulomycetes</taxon>
        <taxon>Thraustochytrida</taxon>
        <taxon>Thraustochytriidae</taxon>
        <taxon>Aplanochytrium</taxon>
    </lineage>
</organism>
<gene>
    <name evidence="7" type="ORF">ASTO00021_LOCUS1178</name>
</gene>
<evidence type="ECO:0000256" key="5">
    <source>
        <dbReference type="SAM" id="MobiDB-lite"/>
    </source>
</evidence>
<dbReference type="Pfam" id="PF05182">
    <property type="entry name" value="Fip1"/>
    <property type="match status" value="1"/>
</dbReference>
<dbReference type="InterPro" id="IPR007854">
    <property type="entry name" value="Fip1_dom"/>
</dbReference>
<evidence type="ECO:0000313" key="7">
    <source>
        <dbReference type="EMBL" id="CAE0430821.1"/>
    </source>
</evidence>